<reference evidence="9 10" key="1">
    <citation type="submission" date="2021-03" db="EMBL/GenBank/DDBJ databases">
        <title>Sequencing the genomes of 1000 actinobacteria strains.</title>
        <authorList>
            <person name="Klenk H.-P."/>
        </authorList>
    </citation>
    <scope>NUCLEOTIDE SEQUENCE [LARGE SCALE GENOMIC DNA]</scope>
    <source>
        <strain evidence="9 10">DSM 45510</strain>
    </source>
</reference>
<comment type="cofactor">
    <cofactor evidence="1">
        <name>[3Fe-4S] cluster</name>
        <dbReference type="ChEBI" id="CHEBI:21137"/>
    </cofactor>
</comment>
<comment type="function">
    <text evidence="8">Ferredoxins are iron-sulfur proteins that transfer electrons in a wide variety of metabolic reactions.</text>
</comment>
<accession>A0ABS4PLX5</accession>
<evidence type="ECO:0000256" key="5">
    <source>
        <dbReference type="ARBA" id="ARBA00023004"/>
    </source>
</evidence>
<dbReference type="EMBL" id="JAGGMS010000001">
    <property type="protein sequence ID" value="MBP2180435.1"/>
    <property type="molecule type" value="Genomic_DNA"/>
</dbReference>
<dbReference type="Pfam" id="PF13370">
    <property type="entry name" value="Fer4_13"/>
    <property type="match status" value="1"/>
</dbReference>
<dbReference type="InterPro" id="IPR001080">
    <property type="entry name" value="3Fe4S_ferredoxin"/>
</dbReference>
<dbReference type="SUPFAM" id="SSF54862">
    <property type="entry name" value="4Fe-4S ferredoxins"/>
    <property type="match status" value="1"/>
</dbReference>
<dbReference type="PANTHER" id="PTHR36923">
    <property type="entry name" value="FERREDOXIN"/>
    <property type="match status" value="1"/>
</dbReference>
<keyword evidence="7" id="KW-0003">3Fe-4S</keyword>
<evidence type="ECO:0000256" key="3">
    <source>
        <dbReference type="ARBA" id="ARBA00022723"/>
    </source>
</evidence>
<keyword evidence="2 8" id="KW-0813">Transport</keyword>
<dbReference type="PANTHER" id="PTHR36923:SF3">
    <property type="entry name" value="FERREDOXIN"/>
    <property type="match status" value="1"/>
</dbReference>
<dbReference type="PRINTS" id="PR00352">
    <property type="entry name" value="3FE4SFRDOXIN"/>
</dbReference>
<keyword evidence="10" id="KW-1185">Reference proteome</keyword>
<gene>
    <name evidence="9" type="ORF">JOM49_001961</name>
</gene>
<evidence type="ECO:0000313" key="9">
    <source>
        <dbReference type="EMBL" id="MBP2180435.1"/>
    </source>
</evidence>
<evidence type="ECO:0000313" key="10">
    <source>
        <dbReference type="Proteomes" id="UP000741013"/>
    </source>
</evidence>
<protein>
    <recommendedName>
        <fullName evidence="8">Ferredoxin</fullName>
    </recommendedName>
</protein>
<dbReference type="Gene3D" id="3.30.70.20">
    <property type="match status" value="1"/>
</dbReference>
<comment type="caution">
    <text evidence="9">The sequence shown here is derived from an EMBL/GenBank/DDBJ whole genome shotgun (WGS) entry which is preliminary data.</text>
</comment>
<evidence type="ECO:0000256" key="8">
    <source>
        <dbReference type="RuleBase" id="RU368020"/>
    </source>
</evidence>
<dbReference type="InterPro" id="IPR051269">
    <property type="entry name" value="Fe-S_cluster_ET"/>
</dbReference>
<evidence type="ECO:0000256" key="4">
    <source>
        <dbReference type="ARBA" id="ARBA00022982"/>
    </source>
</evidence>
<name>A0ABS4PLX5_9PSEU</name>
<keyword evidence="6 8" id="KW-0411">Iron-sulfur</keyword>
<evidence type="ECO:0000256" key="7">
    <source>
        <dbReference type="ARBA" id="ARBA00023291"/>
    </source>
</evidence>
<evidence type="ECO:0000256" key="1">
    <source>
        <dbReference type="ARBA" id="ARBA00001927"/>
    </source>
</evidence>
<dbReference type="RefSeq" id="WP_209664006.1">
    <property type="nucleotide sequence ID" value="NZ_JAGGMS010000001.1"/>
</dbReference>
<sequence length="64" mass="6807">MRVAVRPELCCSSGMCLLNAPEVFDQTDEDGTVVLLAPHPSPEQRGAVRQAASLCPVGAIEIKE</sequence>
<organism evidence="9 10">
    <name type="scientific">Amycolatopsis magusensis</name>
    <dbReference type="NCBI Taxonomy" id="882444"/>
    <lineage>
        <taxon>Bacteria</taxon>
        <taxon>Bacillati</taxon>
        <taxon>Actinomycetota</taxon>
        <taxon>Actinomycetes</taxon>
        <taxon>Pseudonocardiales</taxon>
        <taxon>Pseudonocardiaceae</taxon>
        <taxon>Amycolatopsis</taxon>
    </lineage>
</organism>
<evidence type="ECO:0000256" key="6">
    <source>
        <dbReference type="ARBA" id="ARBA00023014"/>
    </source>
</evidence>
<keyword evidence="3 8" id="KW-0479">Metal-binding</keyword>
<keyword evidence="4 8" id="KW-0249">Electron transport</keyword>
<keyword evidence="5 8" id="KW-0408">Iron</keyword>
<dbReference type="Proteomes" id="UP000741013">
    <property type="component" value="Unassembled WGS sequence"/>
</dbReference>
<proteinExistence type="predicted"/>
<evidence type="ECO:0000256" key="2">
    <source>
        <dbReference type="ARBA" id="ARBA00022448"/>
    </source>
</evidence>